<feature type="transmembrane region" description="Helical" evidence="11">
    <location>
        <begin position="2113"/>
        <end position="2132"/>
    </location>
</feature>
<feature type="transmembrane region" description="Helical" evidence="11">
    <location>
        <begin position="226"/>
        <end position="247"/>
    </location>
</feature>
<dbReference type="Pfam" id="PF12166">
    <property type="entry name" value="Piezo_cap"/>
    <property type="match status" value="1"/>
</dbReference>
<evidence type="ECO:0000256" key="1">
    <source>
        <dbReference type="ARBA" id="ARBA00004651"/>
    </source>
</evidence>
<keyword evidence="5 11" id="KW-0812">Transmembrane</keyword>
<feature type="region of interest" description="Disordered" evidence="10">
    <location>
        <begin position="1544"/>
        <end position="1594"/>
    </location>
</feature>
<feature type="transmembrane region" description="Helical" evidence="11">
    <location>
        <begin position="1836"/>
        <end position="1855"/>
    </location>
</feature>
<feature type="domain" description="Piezo non-specific cation channel cap" evidence="12">
    <location>
        <begin position="2344"/>
        <end position="2652"/>
    </location>
</feature>
<feature type="transmembrane region" description="Helical" evidence="11">
    <location>
        <begin position="448"/>
        <end position="465"/>
    </location>
</feature>
<evidence type="ECO:0000256" key="7">
    <source>
        <dbReference type="ARBA" id="ARBA00023065"/>
    </source>
</evidence>
<feature type="transmembrane region" description="Helical" evidence="11">
    <location>
        <begin position="175"/>
        <end position="196"/>
    </location>
</feature>
<dbReference type="Pfam" id="PF24871">
    <property type="entry name" value="Piezo_TM1-24"/>
    <property type="match status" value="2"/>
</dbReference>
<feature type="transmembrane region" description="Helical" evidence="11">
    <location>
        <begin position="1006"/>
        <end position="1032"/>
    </location>
</feature>
<feature type="transmembrane region" description="Helical" evidence="11">
    <location>
        <begin position="1715"/>
        <end position="1736"/>
    </location>
</feature>
<feature type="transmembrane region" description="Helical" evidence="11">
    <location>
        <begin position="2567"/>
        <end position="2588"/>
    </location>
</feature>
<dbReference type="InterPro" id="IPR027272">
    <property type="entry name" value="Piezo"/>
</dbReference>
<evidence type="ECO:0000256" key="6">
    <source>
        <dbReference type="ARBA" id="ARBA00022989"/>
    </source>
</evidence>
<dbReference type="GO" id="GO:0008381">
    <property type="term" value="F:mechanosensitive monoatomic ion channel activity"/>
    <property type="evidence" value="ECO:0007669"/>
    <property type="project" value="InterPro"/>
</dbReference>
<feature type="transmembrane region" description="Helical" evidence="11">
    <location>
        <begin position="1170"/>
        <end position="1187"/>
    </location>
</feature>
<feature type="compositionally biased region" description="Basic and acidic residues" evidence="10">
    <location>
        <begin position="1549"/>
        <end position="1558"/>
    </location>
</feature>
<feature type="transmembrane region" description="Helical" evidence="11">
    <location>
        <begin position="566"/>
        <end position="587"/>
    </location>
</feature>
<dbReference type="InterPro" id="IPR056769">
    <property type="entry name" value="Piezo_TM1-24"/>
</dbReference>
<dbReference type="Pfam" id="PF23188">
    <property type="entry name" value="THU_Piezo1"/>
    <property type="match status" value="1"/>
</dbReference>
<feature type="transmembrane region" description="Helical" evidence="11">
    <location>
        <begin position="1088"/>
        <end position="1113"/>
    </location>
</feature>
<keyword evidence="6 11" id="KW-1133">Transmembrane helix</keyword>
<name>A0AAD8DVM8_MYTSE</name>
<feature type="transmembrane region" description="Helical" evidence="11">
    <location>
        <begin position="1862"/>
        <end position="1880"/>
    </location>
</feature>
<feature type="transmembrane region" description="Helical" evidence="11">
    <location>
        <begin position="413"/>
        <end position="436"/>
    </location>
</feature>
<feature type="transmembrane region" description="Helical" evidence="11">
    <location>
        <begin position="1912"/>
        <end position="1930"/>
    </location>
</feature>
<keyword evidence="7" id="KW-0406">Ion transport</keyword>
<evidence type="ECO:0000259" key="16">
    <source>
        <dbReference type="Pfam" id="PF24874"/>
    </source>
</evidence>
<feature type="transmembrane region" description="Helical" evidence="11">
    <location>
        <begin position="130"/>
        <end position="152"/>
    </location>
</feature>
<feature type="domain" description="Piezo THU9 and anchor" evidence="16">
    <location>
        <begin position="2070"/>
        <end position="2306"/>
    </location>
</feature>
<feature type="transmembrane region" description="Helical" evidence="11">
    <location>
        <begin position="677"/>
        <end position="698"/>
    </location>
</feature>
<feature type="domain" description="Piezo TM1-24" evidence="15">
    <location>
        <begin position="40"/>
        <end position="157"/>
    </location>
</feature>
<keyword evidence="8 11" id="KW-0472">Membrane</keyword>
<organism evidence="17 18">
    <name type="scientific">Mythimna separata</name>
    <name type="common">Oriental armyworm</name>
    <name type="synonym">Pseudaletia separata</name>
    <dbReference type="NCBI Taxonomy" id="271217"/>
    <lineage>
        <taxon>Eukaryota</taxon>
        <taxon>Metazoa</taxon>
        <taxon>Ecdysozoa</taxon>
        <taxon>Arthropoda</taxon>
        <taxon>Hexapoda</taxon>
        <taxon>Insecta</taxon>
        <taxon>Pterygota</taxon>
        <taxon>Neoptera</taxon>
        <taxon>Endopterygota</taxon>
        <taxon>Lepidoptera</taxon>
        <taxon>Glossata</taxon>
        <taxon>Ditrysia</taxon>
        <taxon>Noctuoidea</taxon>
        <taxon>Noctuidae</taxon>
        <taxon>Noctuinae</taxon>
        <taxon>Hadenini</taxon>
        <taxon>Mythimna</taxon>
    </lineage>
</organism>
<keyword evidence="18" id="KW-1185">Reference proteome</keyword>
<comment type="caution">
    <text evidence="17">The sequence shown here is derived from an EMBL/GenBank/DDBJ whole genome shotgun (WGS) entry which is preliminary data.</text>
</comment>
<comment type="subcellular location">
    <subcellularLocation>
        <location evidence="1">Cell membrane</location>
        <topology evidence="1">Multi-pass membrane protein</topology>
    </subcellularLocation>
</comment>
<proteinExistence type="inferred from homology"/>
<comment type="similarity">
    <text evidence="2">Belongs to the PIEZO (TC 1.A.75) family.</text>
</comment>
<dbReference type="PANTHER" id="PTHR47049:SF2">
    <property type="entry name" value="PIEZO-TYPE MECHANOSENSITIVE ION CHANNEL HOMOLOG"/>
    <property type="match status" value="1"/>
</dbReference>
<feature type="domain" description="Piezo TM1-24" evidence="15">
    <location>
        <begin position="175"/>
        <end position="703"/>
    </location>
</feature>
<dbReference type="PANTHER" id="PTHR47049">
    <property type="entry name" value="PIEZO-TYPE MECHANOSENSITIVE ION CHANNEL HOMOLOG"/>
    <property type="match status" value="1"/>
</dbReference>
<feature type="region of interest" description="Disordered" evidence="10">
    <location>
        <begin position="1500"/>
        <end position="1525"/>
    </location>
</feature>
<evidence type="ECO:0000256" key="2">
    <source>
        <dbReference type="ARBA" id="ARBA00007821"/>
    </source>
</evidence>
<feature type="compositionally biased region" description="Low complexity" evidence="10">
    <location>
        <begin position="1467"/>
        <end position="1480"/>
    </location>
</feature>
<evidence type="ECO:0000259" key="12">
    <source>
        <dbReference type="Pfam" id="PF12166"/>
    </source>
</evidence>
<feature type="domain" description="Piezo TM25-28" evidence="13">
    <location>
        <begin position="1150"/>
        <end position="1402"/>
    </location>
</feature>
<dbReference type="Pfam" id="PF24874">
    <property type="entry name" value="Piezo_THU9_anchor"/>
    <property type="match status" value="1"/>
</dbReference>
<feature type="compositionally biased region" description="Polar residues" evidence="10">
    <location>
        <begin position="711"/>
        <end position="730"/>
    </location>
</feature>
<keyword evidence="3" id="KW-0813">Transport</keyword>
<feature type="transmembrane region" description="Helical" evidence="11">
    <location>
        <begin position="933"/>
        <end position="953"/>
    </location>
</feature>
<feature type="transmembrane region" description="Helical" evidence="11">
    <location>
        <begin position="1193"/>
        <end position="1214"/>
    </location>
</feature>
<feature type="region of interest" description="Disordered" evidence="10">
    <location>
        <begin position="1376"/>
        <end position="1480"/>
    </location>
</feature>
<feature type="transmembrane region" description="Helical" evidence="11">
    <location>
        <begin position="202"/>
        <end position="219"/>
    </location>
</feature>
<dbReference type="Pfam" id="PF15917">
    <property type="entry name" value="Piezo_TM25-28"/>
    <property type="match status" value="1"/>
</dbReference>
<evidence type="ECO:0000256" key="5">
    <source>
        <dbReference type="ARBA" id="ARBA00022692"/>
    </source>
</evidence>
<evidence type="ECO:0000256" key="9">
    <source>
        <dbReference type="ARBA" id="ARBA00023303"/>
    </source>
</evidence>
<feature type="transmembrane region" description="Helical" evidence="11">
    <location>
        <begin position="74"/>
        <end position="94"/>
    </location>
</feature>
<reference evidence="17" key="1">
    <citation type="submission" date="2023-03" db="EMBL/GenBank/DDBJ databases">
        <title>Chromosome-level genomes of two armyworms, Mythimna separata and Mythimna loreyi, provide insights into the biosynthesis and reception of sex pheromones.</title>
        <authorList>
            <person name="Zhao H."/>
        </authorList>
    </citation>
    <scope>NUCLEOTIDE SEQUENCE</scope>
    <source>
        <strain evidence="17">BeijingLab</strain>
        <tissue evidence="17">Pupa</tissue>
    </source>
</reference>
<evidence type="ECO:0000259" key="14">
    <source>
        <dbReference type="Pfam" id="PF23188"/>
    </source>
</evidence>
<dbReference type="InterPro" id="IPR031334">
    <property type="entry name" value="Piezo_cap_dom"/>
</dbReference>
<feature type="transmembrane region" description="Helical" evidence="11">
    <location>
        <begin position="1044"/>
        <end position="1068"/>
    </location>
</feature>
<feature type="compositionally biased region" description="Polar residues" evidence="10">
    <location>
        <begin position="742"/>
        <end position="761"/>
    </location>
</feature>
<accession>A0AAD8DVM8</accession>
<feature type="compositionally biased region" description="Polar residues" evidence="10">
    <location>
        <begin position="775"/>
        <end position="784"/>
    </location>
</feature>
<dbReference type="InterPro" id="IPR031805">
    <property type="entry name" value="Piezo_TM25-28"/>
</dbReference>
<dbReference type="GO" id="GO:0005886">
    <property type="term" value="C:plasma membrane"/>
    <property type="evidence" value="ECO:0007669"/>
    <property type="project" value="UniProtKB-SubCell"/>
</dbReference>
<dbReference type="InterPro" id="IPR056768">
    <property type="entry name" value="THU_Piezo"/>
</dbReference>
<evidence type="ECO:0000259" key="13">
    <source>
        <dbReference type="Pfam" id="PF15917"/>
    </source>
</evidence>
<feature type="transmembrane region" description="Helical" evidence="11">
    <location>
        <begin position="20"/>
        <end position="39"/>
    </location>
</feature>
<evidence type="ECO:0000256" key="4">
    <source>
        <dbReference type="ARBA" id="ARBA00022475"/>
    </source>
</evidence>
<feature type="compositionally biased region" description="Pro residues" evidence="10">
    <location>
        <begin position="1439"/>
        <end position="1450"/>
    </location>
</feature>
<feature type="domain" description="Piezo transmembrane helical unit" evidence="14">
    <location>
        <begin position="1817"/>
        <end position="1937"/>
    </location>
</feature>
<feature type="compositionally biased region" description="Basic and acidic residues" evidence="10">
    <location>
        <begin position="1573"/>
        <end position="1582"/>
    </location>
</feature>
<keyword evidence="4" id="KW-1003">Cell membrane</keyword>
<feature type="transmembrane region" description="Helical" evidence="11">
    <location>
        <begin position="2144"/>
        <end position="2164"/>
    </location>
</feature>
<evidence type="ECO:0000313" key="18">
    <source>
        <dbReference type="Proteomes" id="UP001231518"/>
    </source>
</evidence>
<feature type="transmembrane region" description="Helical" evidence="11">
    <location>
        <begin position="2071"/>
        <end position="2093"/>
    </location>
</feature>
<feature type="transmembrane region" description="Helical" evidence="11">
    <location>
        <begin position="626"/>
        <end position="644"/>
    </location>
</feature>
<evidence type="ECO:0000256" key="11">
    <source>
        <dbReference type="SAM" id="Phobius"/>
    </source>
</evidence>
<sequence length="2666" mass="304826">MVLNIKKIVINMSARGKNYVVTGLVRVVMPVSLLLSVAIRPFGISIIYILLFFLSPLVCVPGNRTFKGWCGRFLLLNVVVSFLLLFLHVVWHALLASMSPYGAILDAYPIIGVVGQNLGFVSYSMIDPLLAVHFMLPEIIASAISLLVYTIVKRLLTGPGSEQVAPDVIHKFQQYPLVVSAGKYLCLMLLMMAGIMRPSVTSGIYFLVFMGSATAWALGKPLSRAFAVVCRCVMAVMVVHVLVVLAYQCTVLEDLYPPDKEFARYFGLTKLVSINETDPSFFKYEVTDDHMWGTLASPFVILFTYYVLALETRQLFKPKAVIPYVSSIQQRSEPRETDPLIRTNSSKHWSIENPTPTARQMRQDSTGSVVIQEAESGEDDTELTLMDDIITAIVDFFQVLVRSSYIATTITMMAWSIMFHSWLTFVFLMWANVVWLCHDQRGFMLKTSPILVCYAMLLLIAQYIYGMRLLESELPSNITEVNLRQIGLGRVERGEPCVPLMIKSLFTCMFWVTLRQRIQDIRQRRQSAVIADMAAPLQLTASTAATGLDAQRDEQSRSRLLRALGVALRALCARYWIYVVVIMLFVIGVTGQRMTIFRIIYMFLFLAFILVFQISWYLWRKLLYMFWIVVIIYSMLNLILLYIYQFDNFSKIIEQYLLINESLQRDLGLEPYHPADLFVKLLTPTLFLITTILQVHYFHKDFMALSDPKTRSNSLAPTRQGSVKPSQDGASTMRDDLPQLPSEDTNPRSQTATEPDQSIELSSIPPGSGKAPPQRQRTLSSMSRHNSHSPEQHSTALWALVKRTYHSSKHTAQEIVDHVFIYLDLHLIKIVFISLMLLSVINVCAMHVPIMVLIAPALWLNSGKQRICVLLISTLISIYFMAKMVYQIDYIKHSSFDVTCGKKDGDGNTSSNGTVYNNAKWLGFAKTGEDMRLVTLLKGYIGLLALFTFYALVTYRQQSIRALEKTANNRVKTIFPNVTRKEADIDLVHCIKYLVNFGFYKFGVEITMICLMGVIGSRMDLYAVLYAAWLLIMVSIRRTTQARLWPAFTACITFLVPLQYMIAVGFLPQLCITYPWEGDDQQMKHIRTWMFLPYAVSPPHAFKLIFDYFLLLFATRQMKVFRIEKMLGEDYAGGSNSENIGADWETPNFVNPVPDFLGYVGTWLDVVKRMVFLGMLWVTLAIMFLTGTNRVNLFSMGYLIGSFIFLWQGTDFYLRPKSAILKWWSWLVRYNVVVVVVKALLQIPGCIFSSVMKEHACWLVQLLGIGCVDKFAGGNIARFIKMETTKEEVCSVPQEDIGLAWDGVCFAFLILQRRLFHSFYFYRVIDESKATTVLASRGAELIEELRQKQMNVQEEQETKILEKIKVKMERIKANQKKIQGALTKEPCHHDRADEEEETMAGESEQVPLVRGDSDASRGYHTPDSPASPRGFHTPLSEPSAPPSPEPPPARDSPRARPTLPMLPAPSLPASQAGPPSPSSALMTVSLDAYLEPRRISFESPASSEMLTRARSPEESYPVFSPPPIRRRHTMAASPSVLPRASIVSASSRAEPHSHHTCTESDSEGLRRRRVYTKRHEVRDRPSYRPPASHQKAIRSGDYYMFDEFDDTEVQIQDEDSSSDEDAPREMGIGKLLSTMIKTDLRHAVNLRRASAPTLRSSRRYSLTDPISYQQIRKNYELRRETARTEPQEKQLTELDDIAPLPEEQQQVTVVDKIKAFLETAWAFISSFLVTLTRHIMKYSRDYRYVSKTLSIEKKILKEREGFGIGLREGSQMIWEPLPETLARHIDVSVLDEHDDSMFKQDQTPFVHFGYALWYAVLAHTDIVCYIMVFINQIQSATILSIPLPLMVFLWGTLTIPRPTKTFWVTLIAYTEVIVLIKSMFQFEILPWNQKVIPANMPFTAPRIIGIERKFNYALYDLLLLLIIFLHRFMLKSLGLWKESTPEIELREDMEYPLSPEDTQMMAQGHITEVGKKYVKLHDKSGPPEGENIEGDMTGMPDQYEEGEPGTSKGPDDDHYNVNDDQEPIIAVSTTLENTCKHYPEVMLLSVKRYLRPVQSFFQRMLEPGARVTADIYAYMFLCDFFNFLVVIFGFAAFGTHQGDGGVQVYLEENKVPIPFLVMLILQFALIVIDRALYLRKFMLGKILFQYALIIGVHIWMFFVLPFITERTFNALLPPPMWYMLKCIYLLLSAYQIRCGYPRRIIGNFLCKSYHFLNMVFFRGFMVVPFLFELRTLMDWIWTDTSMNLMDWLKMEDIFASVFLLKCSRYIEDEFPQPRGSKKSNSSKYMLGGGVLAFVIAIIWFPLVFFAFGNSVGQPNPPTDVTVKIRIGPFLPVYQMSAQSHNIYVFTEQDYNQLSNMFARDRTAQTFLSNYMYDDVAVISINPNSTLKWEISPPELDRLKREADSNATLMVKFTFVITHPTNAVPNPPTIEDHREVPIHAYVNGRPNPQREKLKKLLDGTADADTWLNVPHLFPKFLKVFNKGTTKAVNQLMQATVDEFDNVGTDVDAPLYRDVLLRLERAKGTDVMYWRVRESCSLRDPLLTVPLNNCDMLVMYTFNDKLFPETLNFISGSGIIGLYTTFVFLASRVLRGFFSGIYTRIMFDDLPNADRLLQLCLDIYLVREALELSLEEDLFAKLVFLYRSPETMIKWSRPKDDDNEQRALPPSR</sequence>
<dbReference type="InterPro" id="IPR056770">
    <property type="entry name" value="Piezo_THU9_anchor"/>
</dbReference>
<evidence type="ECO:0000259" key="15">
    <source>
        <dbReference type="Pfam" id="PF24871"/>
    </source>
</evidence>
<feature type="transmembrane region" description="Helical" evidence="11">
    <location>
        <begin position="1805"/>
        <end position="1830"/>
    </location>
</feature>
<gene>
    <name evidence="17" type="ORF">PYW07_001219</name>
</gene>
<dbReference type="Proteomes" id="UP001231518">
    <property type="component" value="Chromosome 10"/>
</dbReference>
<feature type="transmembrane region" description="Helical" evidence="11">
    <location>
        <begin position="2284"/>
        <end position="2307"/>
    </location>
</feature>
<evidence type="ECO:0008006" key="19">
    <source>
        <dbReference type="Google" id="ProtNLM"/>
    </source>
</evidence>
<protein>
    <recommendedName>
        <fullName evidence="19">Piezo-type mechanosensitive ion channel component</fullName>
    </recommendedName>
</protein>
<feature type="transmembrane region" description="Helical" evidence="11">
    <location>
        <begin position="599"/>
        <end position="619"/>
    </location>
</feature>
<feature type="transmembrane region" description="Helical" evidence="11">
    <location>
        <begin position="290"/>
        <end position="309"/>
    </location>
</feature>
<evidence type="ECO:0000313" key="17">
    <source>
        <dbReference type="EMBL" id="KAJ8726521.1"/>
    </source>
</evidence>
<feature type="region of interest" description="Disordered" evidence="10">
    <location>
        <begin position="1979"/>
        <end position="2014"/>
    </location>
</feature>
<keyword evidence="9" id="KW-0407">Ion channel</keyword>
<feature type="transmembrane region" description="Helical" evidence="11">
    <location>
        <begin position="2176"/>
        <end position="2196"/>
    </location>
</feature>
<dbReference type="EMBL" id="JARGEI010000009">
    <property type="protein sequence ID" value="KAJ8726521.1"/>
    <property type="molecule type" value="Genomic_DNA"/>
</dbReference>
<feature type="transmembrane region" description="Helical" evidence="11">
    <location>
        <begin position="830"/>
        <end position="855"/>
    </location>
</feature>
<evidence type="ECO:0000256" key="10">
    <source>
        <dbReference type="SAM" id="MobiDB-lite"/>
    </source>
</evidence>
<evidence type="ECO:0000256" key="3">
    <source>
        <dbReference type="ARBA" id="ARBA00022448"/>
    </source>
</evidence>
<feature type="transmembrane region" description="Helical" evidence="11">
    <location>
        <begin position="867"/>
        <end position="886"/>
    </location>
</feature>
<feature type="transmembrane region" description="Helical" evidence="11">
    <location>
        <begin position="1226"/>
        <end position="1243"/>
    </location>
</feature>
<feature type="transmembrane region" description="Helical" evidence="11">
    <location>
        <begin position="2208"/>
        <end position="2227"/>
    </location>
</feature>
<feature type="transmembrane region" description="Helical" evidence="11">
    <location>
        <begin position="45"/>
        <end position="62"/>
    </location>
</feature>
<evidence type="ECO:0000256" key="8">
    <source>
        <dbReference type="ARBA" id="ARBA00023136"/>
    </source>
</evidence>
<feature type="region of interest" description="Disordered" evidence="10">
    <location>
        <begin position="709"/>
        <end position="791"/>
    </location>
</feature>